<keyword evidence="4" id="KW-1185">Reference proteome</keyword>
<proteinExistence type="inferred from homology"/>
<protein>
    <submittedName>
        <fullName evidence="3">ABC1 family-domain-containing protein</fullName>
    </submittedName>
</protein>
<evidence type="ECO:0000259" key="2">
    <source>
        <dbReference type="Pfam" id="PF03109"/>
    </source>
</evidence>
<evidence type="ECO:0000313" key="3">
    <source>
        <dbReference type="EMBL" id="KAH8987580.1"/>
    </source>
</evidence>
<name>A0AAD4LDA8_9AGAM</name>
<dbReference type="InterPro" id="IPR051130">
    <property type="entry name" value="Mito_struct-func_regulator"/>
</dbReference>
<dbReference type="InterPro" id="IPR045307">
    <property type="entry name" value="ADCK1_dom"/>
</dbReference>
<feature type="domain" description="ABC1 atypical kinase-like" evidence="2">
    <location>
        <begin position="132"/>
        <end position="419"/>
    </location>
</feature>
<dbReference type="InterPro" id="IPR011009">
    <property type="entry name" value="Kinase-like_dom_sf"/>
</dbReference>
<dbReference type="Proteomes" id="UP001201163">
    <property type="component" value="Unassembled WGS sequence"/>
</dbReference>
<evidence type="ECO:0000256" key="1">
    <source>
        <dbReference type="ARBA" id="ARBA00009670"/>
    </source>
</evidence>
<dbReference type="InterPro" id="IPR004147">
    <property type="entry name" value="ABC1_dom"/>
</dbReference>
<dbReference type="PANTHER" id="PTHR43173:SF37">
    <property type="entry name" value="ABC1 FAMILY PROTEIN C10F6.14C"/>
    <property type="match status" value="1"/>
</dbReference>
<evidence type="ECO:0000313" key="4">
    <source>
        <dbReference type="Proteomes" id="UP001201163"/>
    </source>
</evidence>
<gene>
    <name evidence="3" type="ORF">EDB92DRAFT_1109614</name>
</gene>
<organism evidence="3 4">
    <name type="scientific">Lactarius akahatsu</name>
    <dbReference type="NCBI Taxonomy" id="416441"/>
    <lineage>
        <taxon>Eukaryota</taxon>
        <taxon>Fungi</taxon>
        <taxon>Dikarya</taxon>
        <taxon>Basidiomycota</taxon>
        <taxon>Agaricomycotina</taxon>
        <taxon>Agaricomycetes</taxon>
        <taxon>Russulales</taxon>
        <taxon>Russulaceae</taxon>
        <taxon>Lactarius</taxon>
    </lineage>
</organism>
<dbReference type="AlphaFoldDB" id="A0AAD4LDA8"/>
<dbReference type="PANTHER" id="PTHR43173">
    <property type="entry name" value="ABC1 FAMILY PROTEIN"/>
    <property type="match status" value="1"/>
</dbReference>
<sequence>MYRILRRPVLRRNYSLTIPPDRRASISDTLLRRAGYATLLCVGGYVVDREFNASTITRNLRTFWTCALIAADYKLNFTPNKSDSITALHERVGDRLLNLFISNGGLYIKFGQAIGATAAFLPRPMQVKFSRLFDDAPQVPFADVARVFQEDFGCLPSGPDGLFAEFEETAVASASIAQVHRARLKGEDGNAGDWVAVKIQKPAVAKQMEPDLATFRMVMWIYEHWVFDMPAYFIVDFVSDHLRQELDFVKESQNANRTAELITQDSFLSERVHIPKVYPEYTTKRVLTAEWIHGVRLSDRQGILKLMGASSTDLPSKLITPLEPPVHTTPNDVPELLEGGTKWVMQTMVELFSAQIFRWGWLHCDPHPGNIFIRSHPRHPRRPQLVLIDHGLYVELPPKFRREYAELWKGLLAMDLGTLQRVATQWGIGAPDLFASSVLLKPISLAIKGGKTKADGDMSPKLSQYEASVQLKEKLRNFLVDTDKMPKELIFVGRNMRIVQGNNQMLGSPVNRVKMIGLAAADAIPRSSDLSFGGRIKERFHEGMFHTVLASTDLAFWLSHKWKWIIGSEDDFYFEDELDRQMREVAKTQYGIDIDPAVYDA</sequence>
<dbReference type="Pfam" id="PF03109">
    <property type="entry name" value="ABC1"/>
    <property type="match status" value="1"/>
</dbReference>
<dbReference type="CDD" id="cd13969">
    <property type="entry name" value="ADCK1-like"/>
    <property type="match status" value="1"/>
</dbReference>
<reference evidence="3" key="1">
    <citation type="submission" date="2022-01" db="EMBL/GenBank/DDBJ databases">
        <title>Comparative genomics reveals a dynamic genome evolution in the ectomycorrhizal milk-cap (Lactarius) mushrooms.</title>
        <authorList>
            <consortium name="DOE Joint Genome Institute"/>
            <person name="Lebreton A."/>
            <person name="Tang N."/>
            <person name="Kuo A."/>
            <person name="LaButti K."/>
            <person name="Drula E."/>
            <person name="Barry K."/>
            <person name="Clum A."/>
            <person name="Lipzen A."/>
            <person name="Mousain D."/>
            <person name="Ng V."/>
            <person name="Wang R."/>
            <person name="Wang X."/>
            <person name="Dai Y."/>
            <person name="Henrissat B."/>
            <person name="Grigoriev I.V."/>
            <person name="Guerin-Laguette A."/>
            <person name="Yu F."/>
            <person name="Martin F.M."/>
        </authorList>
    </citation>
    <scope>NUCLEOTIDE SEQUENCE</scope>
    <source>
        <strain evidence="3">QP</strain>
    </source>
</reference>
<comment type="similarity">
    <text evidence="1">Belongs to the protein kinase superfamily. ADCK protein kinase family.</text>
</comment>
<accession>A0AAD4LDA8</accession>
<dbReference type="SUPFAM" id="SSF56112">
    <property type="entry name" value="Protein kinase-like (PK-like)"/>
    <property type="match status" value="1"/>
</dbReference>
<dbReference type="EMBL" id="JAKELL010000046">
    <property type="protein sequence ID" value="KAH8987580.1"/>
    <property type="molecule type" value="Genomic_DNA"/>
</dbReference>
<comment type="caution">
    <text evidence="3">The sequence shown here is derived from an EMBL/GenBank/DDBJ whole genome shotgun (WGS) entry which is preliminary data.</text>
</comment>